<proteinExistence type="predicted"/>
<gene>
    <name evidence="1" type="ORF">FA95DRAFT_1567391</name>
</gene>
<evidence type="ECO:0000313" key="1">
    <source>
        <dbReference type="EMBL" id="KAI0039015.1"/>
    </source>
</evidence>
<organism evidence="1 2">
    <name type="scientific">Auriscalpium vulgare</name>
    <dbReference type="NCBI Taxonomy" id="40419"/>
    <lineage>
        <taxon>Eukaryota</taxon>
        <taxon>Fungi</taxon>
        <taxon>Dikarya</taxon>
        <taxon>Basidiomycota</taxon>
        <taxon>Agaricomycotina</taxon>
        <taxon>Agaricomycetes</taxon>
        <taxon>Russulales</taxon>
        <taxon>Auriscalpiaceae</taxon>
        <taxon>Auriscalpium</taxon>
    </lineage>
</organism>
<keyword evidence="2" id="KW-1185">Reference proteome</keyword>
<evidence type="ECO:0000313" key="2">
    <source>
        <dbReference type="Proteomes" id="UP000814033"/>
    </source>
</evidence>
<dbReference type="Proteomes" id="UP000814033">
    <property type="component" value="Unassembled WGS sequence"/>
</dbReference>
<reference evidence="1" key="1">
    <citation type="submission" date="2021-02" db="EMBL/GenBank/DDBJ databases">
        <authorList>
            <consortium name="DOE Joint Genome Institute"/>
            <person name="Ahrendt S."/>
            <person name="Looney B.P."/>
            <person name="Miyauchi S."/>
            <person name="Morin E."/>
            <person name="Drula E."/>
            <person name="Courty P.E."/>
            <person name="Chicoki N."/>
            <person name="Fauchery L."/>
            <person name="Kohler A."/>
            <person name="Kuo A."/>
            <person name="Labutti K."/>
            <person name="Pangilinan J."/>
            <person name="Lipzen A."/>
            <person name="Riley R."/>
            <person name="Andreopoulos W."/>
            <person name="He G."/>
            <person name="Johnson J."/>
            <person name="Barry K.W."/>
            <person name="Grigoriev I.V."/>
            <person name="Nagy L."/>
            <person name="Hibbett D."/>
            <person name="Henrissat B."/>
            <person name="Matheny P.B."/>
            <person name="Labbe J."/>
            <person name="Martin F."/>
        </authorList>
    </citation>
    <scope>NUCLEOTIDE SEQUENCE</scope>
    <source>
        <strain evidence="1">FP105234-sp</strain>
    </source>
</reference>
<reference evidence="1" key="2">
    <citation type="journal article" date="2022" name="New Phytol.">
        <title>Evolutionary transition to the ectomycorrhizal habit in the genomes of a hyperdiverse lineage of mushroom-forming fungi.</title>
        <authorList>
            <person name="Looney B."/>
            <person name="Miyauchi S."/>
            <person name="Morin E."/>
            <person name="Drula E."/>
            <person name="Courty P.E."/>
            <person name="Kohler A."/>
            <person name="Kuo A."/>
            <person name="LaButti K."/>
            <person name="Pangilinan J."/>
            <person name="Lipzen A."/>
            <person name="Riley R."/>
            <person name="Andreopoulos W."/>
            <person name="He G."/>
            <person name="Johnson J."/>
            <person name="Nolan M."/>
            <person name="Tritt A."/>
            <person name="Barry K.W."/>
            <person name="Grigoriev I.V."/>
            <person name="Nagy L.G."/>
            <person name="Hibbett D."/>
            <person name="Henrissat B."/>
            <person name="Matheny P.B."/>
            <person name="Labbe J."/>
            <person name="Martin F.M."/>
        </authorList>
    </citation>
    <scope>NUCLEOTIDE SEQUENCE</scope>
    <source>
        <strain evidence="1">FP105234-sp</strain>
    </source>
</reference>
<sequence length="227" mass="24473">MGKRARPGAAAAFVCVRPNAAQLMDVLNPCAALLSNFEVLALLRQLESQHLARSKSAFRVKKEDEAAGVPLPAAADQLDAVSENLRTLEVEAIQYLAADYQPSSRQTSAAITQLVKDLAPFGLNKSEKLQITNLAPTEAVELYVIVEELEDRLGERMEDVLSAVRSSLVDPPLDDPVYGSAPDFLDETAGFFVDSAAHQEWTGGEDVEFDDVGEGVGVEGDLDVEDD</sequence>
<accession>A0ACB8R5H3</accession>
<protein>
    <submittedName>
        <fullName evidence="1">Uncharacterized protein</fullName>
    </submittedName>
</protein>
<comment type="caution">
    <text evidence="1">The sequence shown here is derived from an EMBL/GenBank/DDBJ whole genome shotgun (WGS) entry which is preliminary data.</text>
</comment>
<dbReference type="EMBL" id="MU276371">
    <property type="protein sequence ID" value="KAI0039015.1"/>
    <property type="molecule type" value="Genomic_DNA"/>
</dbReference>
<name>A0ACB8R5H3_9AGAM</name>